<gene>
    <name evidence="2" type="ORF">METZ01_LOCUS445394</name>
</gene>
<evidence type="ECO:0000313" key="2">
    <source>
        <dbReference type="EMBL" id="SVD92540.1"/>
    </source>
</evidence>
<organism evidence="2">
    <name type="scientific">marine metagenome</name>
    <dbReference type="NCBI Taxonomy" id="408172"/>
    <lineage>
        <taxon>unclassified sequences</taxon>
        <taxon>metagenomes</taxon>
        <taxon>ecological metagenomes</taxon>
    </lineage>
</organism>
<evidence type="ECO:0000256" key="1">
    <source>
        <dbReference type="SAM" id="MobiDB-lite"/>
    </source>
</evidence>
<sequence length="64" mass="6996">MVRIAGFHPADPGSIPGDEGNRPGKTFKLRPSGTDAWHRVVKWGDGIIRGRLYHIGMNAISQVT</sequence>
<name>A0A382ZB99_9ZZZZ</name>
<dbReference type="AlphaFoldDB" id="A0A382ZB99"/>
<dbReference type="EMBL" id="UINC01182365">
    <property type="protein sequence ID" value="SVD92540.1"/>
    <property type="molecule type" value="Genomic_DNA"/>
</dbReference>
<proteinExistence type="predicted"/>
<reference evidence="2" key="1">
    <citation type="submission" date="2018-05" db="EMBL/GenBank/DDBJ databases">
        <authorList>
            <person name="Lanie J.A."/>
            <person name="Ng W.-L."/>
            <person name="Kazmierczak K.M."/>
            <person name="Andrzejewski T.M."/>
            <person name="Davidsen T.M."/>
            <person name="Wayne K.J."/>
            <person name="Tettelin H."/>
            <person name="Glass J.I."/>
            <person name="Rusch D."/>
            <person name="Podicherti R."/>
            <person name="Tsui H.-C.T."/>
            <person name="Winkler M.E."/>
        </authorList>
    </citation>
    <scope>NUCLEOTIDE SEQUENCE</scope>
</reference>
<protein>
    <submittedName>
        <fullName evidence="2">Uncharacterized protein</fullName>
    </submittedName>
</protein>
<accession>A0A382ZB99</accession>
<feature type="region of interest" description="Disordered" evidence="1">
    <location>
        <begin position="1"/>
        <end position="31"/>
    </location>
</feature>